<dbReference type="GO" id="GO:0005886">
    <property type="term" value="C:plasma membrane"/>
    <property type="evidence" value="ECO:0007669"/>
    <property type="project" value="UniProtKB-SubCell"/>
</dbReference>
<feature type="transmembrane region" description="Helical" evidence="10">
    <location>
        <begin position="64"/>
        <end position="82"/>
    </location>
</feature>
<comment type="subcellular location">
    <subcellularLocation>
        <location evidence="1 10">Cell membrane</location>
        <topology evidence="1 10">Multi-pass membrane protein</topology>
    </subcellularLocation>
</comment>
<evidence type="ECO:0000313" key="12">
    <source>
        <dbReference type="Proteomes" id="UP000092462"/>
    </source>
</evidence>
<accession>A0A3F2ZEJ0</accession>
<dbReference type="GO" id="GO:0004984">
    <property type="term" value="F:olfactory receptor activity"/>
    <property type="evidence" value="ECO:0007669"/>
    <property type="project" value="InterPro"/>
</dbReference>
<dbReference type="GO" id="GO:0005549">
    <property type="term" value="F:odorant binding"/>
    <property type="evidence" value="ECO:0007669"/>
    <property type="project" value="InterPro"/>
</dbReference>
<dbReference type="AlphaFoldDB" id="A0A3F2ZEJ0"/>
<evidence type="ECO:0000256" key="1">
    <source>
        <dbReference type="ARBA" id="ARBA00004651"/>
    </source>
</evidence>
<dbReference type="VEuPathDB" id="VectorBase:PPAPM1_003953"/>
<dbReference type="Pfam" id="PF02949">
    <property type="entry name" value="7tm_6"/>
    <property type="match status" value="1"/>
</dbReference>
<keyword evidence="7 10" id="KW-0472">Membrane</keyword>
<evidence type="ECO:0000256" key="9">
    <source>
        <dbReference type="ARBA" id="ARBA00023224"/>
    </source>
</evidence>
<keyword evidence="2" id="KW-1003">Cell membrane</keyword>
<dbReference type="PANTHER" id="PTHR21137:SF35">
    <property type="entry name" value="ODORANT RECEPTOR 19A-RELATED"/>
    <property type="match status" value="1"/>
</dbReference>
<keyword evidence="6 10" id="KW-1133">Transmembrane helix</keyword>
<evidence type="ECO:0000256" key="4">
    <source>
        <dbReference type="ARBA" id="ARBA00022692"/>
    </source>
</evidence>
<evidence type="ECO:0000256" key="2">
    <source>
        <dbReference type="ARBA" id="ARBA00022475"/>
    </source>
</evidence>
<comment type="similarity">
    <text evidence="10">Belongs to the insect chemoreceptor superfamily. Heteromeric odorant receptor channel (TC 1.A.69) family.</text>
</comment>
<evidence type="ECO:0000256" key="3">
    <source>
        <dbReference type="ARBA" id="ARBA00022606"/>
    </source>
</evidence>
<keyword evidence="3 10" id="KW-0716">Sensory transduction</keyword>
<proteinExistence type="inferred from homology"/>
<keyword evidence="5 10" id="KW-0552">Olfaction</keyword>
<protein>
    <recommendedName>
        <fullName evidence="10">Odorant receptor</fullName>
    </recommendedName>
</protein>
<evidence type="ECO:0000256" key="5">
    <source>
        <dbReference type="ARBA" id="ARBA00022725"/>
    </source>
</evidence>
<evidence type="ECO:0000256" key="7">
    <source>
        <dbReference type="ARBA" id="ARBA00023136"/>
    </source>
</evidence>
<feature type="transmembrane region" description="Helical" evidence="10">
    <location>
        <begin position="177"/>
        <end position="202"/>
    </location>
</feature>
<dbReference type="GO" id="GO:0007165">
    <property type="term" value="P:signal transduction"/>
    <property type="evidence" value="ECO:0007669"/>
    <property type="project" value="UniProtKB-KW"/>
</dbReference>
<evidence type="ECO:0000256" key="6">
    <source>
        <dbReference type="ARBA" id="ARBA00022989"/>
    </source>
</evidence>
<keyword evidence="4 10" id="KW-0812">Transmembrane</keyword>
<dbReference type="PANTHER" id="PTHR21137">
    <property type="entry name" value="ODORANT RECEPTOR"/>
    <property type="match status" value="1"/>
</dbReference>
<organism evidence="11 12">
    <name type="scientific">Phlebotomus papatasi</name>
    <name type="common">Sandfly</name>
    <dbReference type="NCBI Taxonomy" id="29031"/>
    <lineage>
        <taxon>Eukaryota</taxon>
        <taxon>Metazoa</taxon>
        <taxon>Ecdysozoa</taxon>
        <taxon>Arthropoda</taxon>
        <taxon>Hexapoda</taxon>
        <taxon>Insecta</taxon>
        <taxon>Pterygota</taxon>
        <taxon>Neoptera</taxon>
        <taxon>Endopterygota</taxon>
        <taxon>Diptera</taxon>
        <taxon>Nematocera</taxon>
        <taxon>Psychodoidea</taxon>
        <taxon>Psychodidae</taxon>
        <taxon>Phlebotomus</taxon>
        <taxon>Phlebotomus</taxon>
    </lineage>
</organism>
<evidence type="ECO:0000256" key="8">
    <source>
        <dbReference type="ARBA" id="ARBA00023170"/>
    </source>
</evidence>
<evidence type="ECO:0000313" key="11">
    <source>
        <dbReference type="EnsemblMetazoa" id="PPAI013226-PA"/>
    </source>
</evidence>
<sequence>MSGQVDCFEDYLSLINLLSKCRAILSLSCIPLKIVQKYGKFLVLGFATSITISNAGSAMKPKNLYNFFINIIILFALLQLMSKLHAIMVYNKDLNEILMWIKSLHIVRRDTLNRPTEIHLRKSIHIVKHISKLLILLYFATNVTITIYLFATDTKVFELPGILTNEQSYIYRHLPQLIFMILGAPLLASSDLIIVHLSLYFVSSLNIVLDAIKSLSDISVIGKKKNLLLHLYFYHLKILHNLELFSNMLYHVFVVQFSTNFLFFLVTFYMLGRAHNIFFLYPLIIAVFFQFSTFCFFGEVIFEKTERISTELYLTKWYAFSNEDKRMMLMMMMISQNPFGFKAAGMYDVNLMMFLQVVKIAFSYCTILYALT</sequence>
<dbReference type="EMBL" id="AJVK01000427">
    <property type="status" value="NOT_ANNOTATED_CDS"/>
    <property type="molecule type" value="Genomic_DNA"/>
</dbReference>
<feature type="transmembrane region" description="Helical" evidence="10">
    <location>
        <begin position="130"/>
        <end position="151"/>
    </location>
</feature>
<keyword evidence="9 10" id="KW-0807">Transducer</keyword>
<evidence type="ECO:0000256" key="10">
    <source>
        <dbReference type="RuleBase" id="RU351113"/>
    </source>
</evidence>
<feature type="transmembrane region" description="Helical" evidence="10">
    <location>
        <begin position="277"/>
        <end position="302"/>
    </location>
</feature>
<dbReference type="EnsemblMetazoa" id="PPAI013226-RA">
    <property type="protein sequence ID" value="PPAI013226-PA"/>
    <property type="gene ID" value="PPAI013226"/>
</dbReference>
<dbReference type="InterPro" id="IPR004117">
    <property type="entry name" value="7tm6_olfct_rcpt"/>
</dbReference>
<comment type="caution">
    <text evidence="10">Lacks conserved residue(s) required for the propagation of feature annotation.</text>
</comment>
<feature type="transmembrane region" description="Helical" evidence="10">
    <location>
        <begin position="353"/>
        <end position="371"/>
    </location>
</feature>
<feature type="transmembrane region" description="Helical" evidence="10">
    <location>
        <begin position="248"/>
        <end position="271"/>
    </location>
</feature>
<dbReference type="VEuPathDB" id="VectorBase:PPAI013226"/>
<dbReference type="Proteomes" id="UP000092462">
    <property type="component" value="Unassembled WGS sequence"/>
</dbReference>
<reference evidence="11" key="1">
    <citation type="submission" date="2022-08" db="UniProtKB">
        <authorList>
            <consortium name="EnsemblMetazoa"/>
        </authorList>
    </citation>
    <scope>IDENTIFICATION</scope>
    <source>
        <strain evidence="11">Israel</strain>
    </source>
</reference>
<keyword evidence="8 10" id="KW-0675">Receptor</keyword>
<keyword evidence="12" id="KW-1185">Reference proteome</keyword>
<name>A0A3F2ZEJ0_PHLPP</name>